<reference evidence="3" key="1">
    <citation type="submission" date="2025-08" db="UniProtKB">
        <authorList>
            <consortium name="RefSeq"/>
        </authorList>
    </citation>
    <scope>IDENTIFICATION</scope>
</reference>
<name>A0ABM4CKI6_HYDVU</name>
<organism evidence="2 3">
    <name type="scientific">Hydra vulgaris</name>
    <name type="common">Hydra</name>
    <name type="synonym">Hydra attenuata</name>
    <dbReference type="NCBI Taxonomy" id="6087"/>
    <lineage>
        <taxon>Eukaryota</taxon>
        <taxon>Metazoa</taxon>
        <taxon>Cnidaria</taxon>
        <taxon>Hydrozoa</taxon>
        <taxon>Hydroidolina</taxon>
        <taxon>Anthoathecata</taxon>
        <taxon>Aplanulata</taxon>
        <taxon>Hydridae</taxon>
        <taxon>Hydra</taxon>
    </lineage>
</organism>
<gene>
    <name evidence="3" type="primary">LOC136084896</name>
</gene>
<sequence length="357" mass="40912">MEYRKIEGDKRKTFVYVAGDFSSIKNKENNGFVYLKCKHRHLCDRSAKIVLLTNLLETIHGRTCGTRPQNFDHFPALEKMRNMASTTQLPLREIYNNVIQSSNEGVKAALTFRKCEQILQSARRSRYNTNPKSPNEAVLNMLQPYPFSNIYKGLVEFEDQLVLFFCSSTLLKYLSETTILFVDATFRVVLAICHGVQLFNISLELGTMIVSVLHVLMTERKEGLYLRAFKKLCKLSPTLVPQTVMTDYETAIGNSVKAVFPNIRVTGCRFHYAQATLKKIKAIGLQMEYARNNDPIIRKWCCEFISMCLLPPNLVRPDVDKLKAEANHHSDKNLLRCFLFMACVIVLTTCLNPYSPR</sequence>
<accession>A0ABM4CKI6</accession>
<dbReference type="InterPro" id="IPR018289">
    <property type="entry name" value="MULE_transposase_dom"/>
</dbReference>
<evidence type="ECO:0000313" key="3">
    <source>
        <dbReference type="RefSeq" id="XP_065662269.1"/>
    </source>
</evidence>
<dbReference type="Pfam" id="PF10551">
    <property type="entry name" value="MULE"/>
    <property type="match status" value="1"/>
</dbReference>
<evidence type="ECO:0000313" key="2">
    <source>
        <dbReference type="Proteomes" id="UP001652625"/>
    </source>
</evidence>
<dbReference type="GeneID" id="136084896"/>
<proteinExistence type="predicted"/>
<dbReference type="RefSeq" id="XP_065662269.1">
    <property type="nucleotide sequence ID" value="XM_065806197.1"/>
</dbReference>
<feature type="domain" description="MULE transposase" evidence="1">
    <location>
        <begin position="180"/>
        <end position="273"/>
    </location>
</feature>
<evidence type="ECO:0000259" key="1">
    <source>
        <dbReference type="Pfam" id="PF10551"/>
    </source>
</evidence>
<dbReference type="Proteomes" id="UP001652625">
    <property type="component" value="Chromosome 09"/>
</dbReference>
<protein>
    <submittedName>
        <fullName evidence="3">Uncharacterized protein LOC136084896</fullName>
    </submittedName>
</protein>
<keyword evidence="2" id="KW-1185">Reference proteome</keyword>